<dbReference type="Gene3D" id="3.40.50.300">
    <property type="entry name" value="P-loop containing nucleotide triphosphate hydrolases"/>
    <property type="match status" value="1"/>
</dbReference>
<organism evidence="1 2">
    <name type="scientific">Sphingomonas suaedae</name>
    <dbReference type="NCBI Taxonomy" id="2599297"/>
    <lineage>
        <taxon>Bacteria</taxon>
        <taxon>Pseudomonadati</taxon>
        <taxon>Pseudomonadota</taxon>
        <taxon>Alphaproteobacteria</taxon>
        <taxon>Sphingomonadales</taxon>
        <taxon>Sphingomonadaceae</taxon>
        <taxon>Sphingomonas</taxon>
    </lineage>
</organism>
<accession>A0A518RCH5</accession>
<protein>
    <recommendedName>
        <fullName evidence="3">Serine kinase</fullName>
    </recommendedName>
</protein>
<dbReference type="RefSeq" id="WP_145844917.1">
    <property type="nucleotide sequence ID" value="NZ_CP042239.1"/>
</dbReference>
<name>A0A518RCH5_9SPHN</name>
<evidence type="ECO:0000313" key="2">
    <source>
        <dbReference type="Proteomes" id="UP000318055"/>
    </source>
</evidence>
<dbReference type="KEGG" id="ssua:FPZ54_03190"/>
<dbReference type="SUPFAM" id="SSF53795">
    <property type="entry name" value="PEP carboxykinase-like"/>
    <property type="match status" value="1"/>
</dbReference>
<reference evidence="1 2" key="1">
    <citation type="submission" date="2019-07" db="EMBL/GenBank/DDBJ databases">
        <title>Sphingomonas alkalisoli sp. nov., isolated from rhizosphere soil of Suaedae salsa.</title>
        <authorList>
            <person name="Zhang H."/>
            <person name="Xu L."/>
            <person name="Zhang J.-X."/>
            <person name="Sun J.-Q."/>
        </authorList>
    </citation>
    <scope>NUCLEOTIDE SEQUENCE [LARGE SCALE GENOMIC DNA]</scope>
    <source>
        <strain evidence="1 2">XS-10</strain>
    </source>
</reference>
<dbReference type="AlphaFoldDB" id="A0A518RCH5"/>
<gene>
    <name evidence="1" type="ORF">FPZ54_03190</name>
</gene>
<dbReference type="Proteomes" id="UP000318055">
    <property type="component" value="Chromosome"/>
</dbReference>
<evidence type="ECO:0008006" key="3">
    <source>
        <dbReference type="Google" id="ProtNLM"/>
    </source>
</evidence>
<evidence type="ECO:0000313" key="1">
    <source>
        <dbReference type="EMBL" id="QDX25124.1"/>
    </source>
</evidence>
<dbReference type="OrthoDB" id="3213869at2"/>
<proteinExistence type="predicted"/>
<sequence length="298" mass="31306">MTCQHLFGMAIRSPFPFDAPAAPHDVAPDVEIDLAPVPDGLVGGRRYNPLNWVAPGQLLLTQPGIARYLVSEGRHIGVAPYPGAEQAALALYTAVSPLAGILHQRGKIVLHASGVLTRKGVLLFTAPSGVGKSTLAAVLAARGHALVTDDMAVVDPEAGRWRVFPGPARLKLWPDSLDALDVDAAPLQPIRDGIAKRFLPMAVPGHSGVPLAGVVGLDIHGAQAGITVEPLPREKAVALLMHNTFRRRMQAAAGGVENNLARLAPLAGEVPCFAARRSARTFELAALADAVEAIVDRL</sequence>
<dbReference type="InterPro" id="IPR027417">
    <property type="entry name" value="P-loop_NTPase"/>
</dbReference>
<dbReference type="EMBL" id="CP042239">
    <property type="protein sequence ID" value="QDX25124.1"/>
    <property type="molecule type" value="Genomic_DNA"/>
</dbReference>
<keyword evidence="2" id="KW-1185">Reference proteome</keyword>